<reference evidence="1" key="1">
    <citation type="submission" date="2025-09" db="UniProtKB">
        <authorList>
            <consortium name="EnsemblPlants"/>
        </authorList>
    </citation>
    <scope>IDENTIFICATION</scope>
</reference>
<sequence length="341" mass="38604">MTRRTFNILCSLAKVRSVEDMSSYTFLDGRVVCLEDEVAIALIMLNSGEPPETVGSSVGVNQSTVLRVTWRFVGAVEKLSKHHLCWPDLTEMEKIKSMFESIHGLPNCCGVVDTTHITLCLASAEANSTFEKNEGEIHAVIDPNMRFTNFWAVWPRSMNEENYILRRSVLSKLCDNGAWLNGSKLKLSSDGSEIGEYIIGDAGYPLLPWLLTPYQENYLTDSELEFNRRHSAARTIALVALSRFKDTWRCLHRGMWRLENPEEMFRIIHVCCTLHNIMIDVEVAAVPRGEALTYDEQVRQLEDENAVRVRDILSQHFTSRSSESVAEEQNIVPSGSGVEEE</sequence>
<name>A0ACD6ARW1_AVESA</name>
<evidence type="ECO:0000313" key="2">
    <source>
        <dbReference type="Proteomes" id="UP001732700"/>
    </source>
</evidence>
<accession>A0ACD6ARW1</accession>
<organism evidence="1 2">
    <name type="scientific">Avena sativa</name>
    <name type="common">Oat</name>
    <dbReference type="NCBI Taxonomy" id="4498"/>
    <lineage>
        <taxon>Eukaryota</taxon>
        <taxon>Viridiplantae</taxon>
        <taxon>Streptophyta</taxon>
        <taxon>Embryophyta</taxon>
        <taxon>Tracheophyta</taxon>
        <taxon>Spermatophyta</taxon>
        <taxon>Magnoliopsida</taxon>
        <taxon>Liliopsida</taxon>
        <taxon>Poales</taxon>
        <taxon>Poaceae</taxon>
        <taxon>BOP clade</taxon>
        <taxon>Pooideae</taxon>
        <taxon>Poodae</taxon>
        <taxon>Poeae</taxon>
        <taxon>Poeae Chloroplast Group 1 (Aveneae type)</taxon>
        <taxon>Aveninae</taxon>
        <taxon>Avena</taxon>
    </lineage>
</organism>
<dbReference type="Proteomes" id="UP001732700">
    <property type="component" value="Unassembled WGS sequence"/>
</dbReference>
<dbReference type="EnsemblPlants" id="AVESA.00010b.r2.UnG1415180.1">
    <property type="protein sequence ID" value="AVESA.00010b.r2.UnG1415180.1.CDS"/>
    <property type="gene ID" value="AVESA.00010b.r2.UnG1415180"/>
</dbReference>
<protein>
    <submittedName>
        <fullName evidence="1">Uncharacterized protein</fullName>
    </submittedName>
</protein>
<proteinExistence type="predicted"/>
<keyword evidence="2" id="KW-1185">Reference proteome</keyword>
<evidence type="ECO:0000313" key="1">
    <source>
        <dbReference type="EnsemblPlants" id="AVESA.00010b.r2.UnG1415180.1.CDS"/>
    </source>
</evidence>